<evidence type="ECO:0000256" key="1">
    <source>
        <dbReference type="ARBA" id="ARBA00004429"/>
    </source>
</evidence>
<dbReference type="Proteomes" id="UP000219788">
    <property type="component" value="Unassembled WGS sequence"/>
</dbReference>
<name>A0A2A7TZC5_EDWTA</name>
<keyword evidence="5 8" id="KW-0812">Transmembrane</keyword>
<evidence type="ECO:0000256" key="6">
    <source>
        <dbReference type="ARBA" id="ARBA00022989"/>
    </source>
</evidence>
<feature type="transmembrane region" description="Helical" evidence="8">
    <location>
        <begin position="199"/>
        <end position="217"/>
    </location>
</feature>
<keyword evidence="7 8" id="KW-0472">Membrane</keyword>
<dbReference type="InterPro" id="IPR010771">
    <property type="entry name" value="IgaA"/>
</dbReference>
<dbReference type="Pfam" id="PF07095">
    <property type="entry name" value="IgaA"/>
    <property type="match status" value="1"/>
</dbReference>
<protein>
    <submittedName>
        <fullName evidence="9">Intracellular growth attenuator protein igaA</fullName>
    </submittedName>
</protein>
<evidence type="ECO:0000256" key="4">
    <source>
        <dbReference type="ARBA" id="ARBA00022519"/>
    </source>
</evidence>
<proteinExistence type="inferred from homology"/>
<evidence type="ECO:0000313" key="10">
    <source>
        <dbReference type="Proteomes" id="UP000219788"/>
    </source>
</evidence>
<feature type="transmembrane region" description="Helical" evidence="8">
    <location>
        <begin position="644"/>
        <end position="669"/>
    </location>
</feature>
<sequence>MNASITTLLYLLPTAVIIGYIYWYTIKRASRLSASFPFVKTKQRKLQPAEQQAISAYLHGLDAAAQHADPGLARLHQRLMPQGDRVYAVTHAITRYALAGDTPSQHRYFLDNQEVHLPAFWEQYIAEENSLELIKTASLPLVVAINGHTLAESLDNPRLPQPAQAAASIRRSEGEQVDLYGVRQETLAEHRLQQRGGGYIALPVAIGLLLAAVALVVPSTLMPWLLALAALLLVWGIGCLYRKPSSKQLKEIHLLRGIPKRWGLFGESCTEQLNNVSIGTLDLIYPAHWQPYIHKDLGQLTEIEIYLNRHVVRQGRFLSLNDEATQFPLQPWGRNALFSVAALLGLLLLLTSQSLSVPLKISSAWLHGPQTLSADSVQQLAAMPLQVGDVLDLKGSGMCHVPALYQEGERYPFLPFDCSTIYWGTATPMAEPNSDIIDNAASLQATVNRQLAAQEGDNAVSPALASAIQKSGMILLNDFAAIVLKTDALCGQKNECVRLKNSLVNLSNSKSWSALLKKARSGGLEGINVLMRPASAHQLATIVNNAVSSFYNRETRKAAQLLAVTPPGGFLISSDEKRQWVTHPQPTLSLYEYGPQDQWRELENLSRMLLNTPFRAHGVITDIRSDANGTRHITLHSQPEGLSLWRYLLMPPLLLTLGIVLAVNVTLFVRRWRSARARIPAIQRYYEQCINHKIMPFDPPSHP</sequence>
<evidence type="ECO:0000313" key="9">
    <source>
        <dbReference type="EMBL" id="PEH71391.1"/>
    </source>
</evidence>
<evidence type="ECO:0000256" key="5">
    <source>
        <dbReference type="ARBA" id="ARBA00022692"/>
    </source>
</evidence>
<comment type="caution">
    <text evidence="9">The sequence shown here is derived from an EMBL/GenBank/DDBJ whole genome shotgun (WGS) entry which is preliminary data.</text>
</comment>
<keyword evidence="6 8" id="KW-1133">Transmembrane helix</keyword>
<feature type="transmembrane region" description="Helical" evidence="8">
    <location>
        <begin position="6"/>
        <end position="25"/>
    </location>
</feature>
<dbReference type="EMBL" id="PDDV01000013">
    <property type="protein sequence ID" value="PEH71391.1"/>
    <property type="molecule type" value="Genomic_DNA"/>
</dbReference>
<dbReference type="AlphaFoldDB" id="A0A2A7TZC5"/>
<comment type="similarity">
    <text evidence="2">Belongs to the IgaA family.</text>
</comment>
<organism evidence="9 10">
    <name type="scientific">Edwardsiella tarda</name>
    <dbReference type="NCBI Taxonomy" id="636"/>
    <lineage>
        <taxon>Bacteria</taxon>
        <taxon>Pseudomonadati</taxon>
        <taxon>Pseudomonadota</taxon>
        <taxon>Gammaproteobacteria</taxon>
        <taxon>Enterobacterales</taxon>
        <taxon>Hafniaceae</taxon>
        <taxon>Edwardsiella</taxon>
    </lineage>
</organism>
<dbReference type="STRING" id="636.AAW15_00975"/>
<gene>
    <name evidence="9" type="ORF">CRM76_05245</name>
</gene>
<keyword evidence="4" id="KW-0997">Cell inner membrane</keyword>
<evidence type="ECO:0000256" key="3">
    <source>
        <dbReference type="ARBA" id="ARBA00022475"/>
    </source>
</evidence>
<evidence type="ECO:0000256" key="8">
    <source>
        <dbReference type="SAM" id="Phobius"/>
    </source>
</evidence>
<evidence type="ECO:0000256" key="7">
    <source>
        <dbReference type="ARBA" id="ARBA00023136"/>
    </source>
</evidence>
<dbReference type="OrthoDB" id="8827178at2"/>
<comment type="subcellular location">
    <subcellularLocation>
        <location evidence="1">Cell inner membrane</location>
        <topology evidence="1">Multi-pass membrane protein</topology>
    </subcellularLocation>
</comment>
<reference evidence="10" key="1">
    <citation type="submission" date="2017-09" db="EMBL/GenBank/DDBJ databases">
        <title>FDA dAtabase for Regulatory Grade micrObial Sequences (FDA-ARGOS): Supporting development and validation of Infectious Disease Dx tests.</title>
        <authorList>
            <person name="Goldberg B."/>
            <person name="Campos J."/>
            <person name="Tallon L."/>
            <person name="Sadzewicz L."/>
            <person name="Ott S."/>
            <person name="Zhao X."/>
            <person name="Nagaraj S."/>
            <person name="Vavikolanu K."/>
            <person name="Aluvathingal J."/>
            <person name="Nadendla S."/>
            <person name="Geyer C."/>
            <person name="Sichtig H."/>
        </authorList>
    </citation>
    <scope>NUCLEOTIDE SEQUENCE [LARGE SCALE GENOMIC DNA]</scope>
    <source>
        <strain evidence="10">FDAARGOS_370</strain>
    </source>
</reference>
<keyword evidence="3" id="KW-1003">Cell membrane</keyword>
<accession>A0A2A7TZC5</accession>
<evidence type="ECO:0000256" key="2">
    <source>
        <dbReference type="ARBA" id="ARBA00009494"/>
    </source>
</evidence>
<dbReference type="RefSeq" id="WP_047059014.1">
    <property type="nucleotide sequence ID" value="NZ_CP011359.2"/>
</dbReference>
<dbReference type="GO" id="GO:0005886">
    <property type="term" value="C:plasma membrane"/>
    <property type="evidence" value="ECO:0007669"/>
    <property type="project" value="UniProtKB-SubCell"/>
</dbReference>
<feature type="transmembrane region" description="Helical" evidence="8">
    <location>
        <begin position="336"/>
        <end position="355"/>
    </location>
</feature>
<feature type="transmembrane region" description="Helical" evidence="8">
    <location>
        <begin position="223"/>
        <end position="241"/>
    </location>
</feature>